<proteinExistence type="predicted"/>
<dbReference type="EMBL" id="CVRI01000054">
    <property type="protein sequence ID" value="CRL00879.1"/>
    <property type="molecule type" value="Genomic_DNA"/>
</dbReference>
<reference evidence="1 2" key="1">
    <citation type="submission" date="2015-04" db="EMBL/GenBank/DDBJ databases">
        <authorList>
            <person name="Syromyatnikov M.Y."/>
            <person name="Popov V.N."/>
        </authorList>
    </citation>
    <scope>NUCLEOTIDE SEQUENCE [LARGE SCALE GENOMIC DNA]</scope>
</reference>
<organism evidence="1 2">
    <name type="scientific">Clunio marinus</name>
    <dbReference type="NCBI Taxonomy" id="568069"/>
    <lineage>
        <taxon>Eukaryota</taxon>
        <taxon>Metazoa</taxon>
        <taxon>Ecdysozoa</taxon>
        <taxon>Arthropoda</taxon>
        <taxon>Hexapoda</taxon>
        <taxon>Insecta</taxon>
        <taxon>Pterygota</taxon>
        <taxon>Neoptera</taxon>
        <taxon>Endopterygota</taxon>
        <taxon>Diptera</taxon>
        <taxon>Nematocera</taxon>
        <taxon>Chironomoidea</taxon>
        <taxon>Chironomidae</taxon>
        <taxon>Clunio</taxon>
    </lineage>
</organism>
<sequence>MKGKHLKKNFMIQKIIKKKNEKDEIPTENSVDASLVGIELIFRCFSLLHSSIQQLGFNGVAYILMNGIAKEENIERRIVILRRKTIHHHVNENEIISFQFNFPILPLRIVDKASYFKCMS</sequence>
<dbReference type="AlphaFoldDB" id="A0A1J1IKW7"/>
<name>A0A1J1IKW7_9DIPT</name>
<evidence type="ECO:0000313" key="2">
    <source>
        <dbReference type="Proteomes" id="UP000183832"/>
    </source>
</evidence>
<gene>
    <name evidence="1" type="ORF">CLUMA_CG014130</name>
</gene>
<dbReference type="Proteomes" id="UP000183832">
    <property type="component" value="Unassembled WGS sequence"/>
</dbReference>
<protein>
    <submittedName>
        <fullName evidence="1">CLUMA_CG014130, isoform A</fullName>
    </submittedName>
</protein>
<accession>A0A1J1IKW7</accession>
<keyword evidence="2" id="KW-1185">Reference proteome</keyword>
<evidence type="ECO:0000313" key="1">
    <source>
        <dbReference type="EMBL" id="CRL00879.1"/>
    </source>
</evidence>